<feature type="compositionally biased region" description="Acidic residues" evidence="1">
    <location>
        <begin position="482"/>
        <end position="500"/>
    </location>
</feature>
<evidence type="ECO:0000256" key="1">
    <source>
        <dbReference type="SAM" id="MobiDB-lite"/>
    </source>
</evidence>
<evidence type="ECO:0000313" key="2">
    <source>
        <dbReference type="EMBL" id="KAG7400862.1"/>
    </source>
</evidence>
<dbReference type="EMBL" id="JAGDFL010000022">
    <property type="protein sequence ID" value="KAG7400862.1"/>
    <property type="molecule type" value="Genomic_DNA"/>
</dbReference>
<feature type="compositionally biased region" description="Basic and acidic residues" evidence="1">
    <location>
        <begin position="201"/>
        <end position="217"/>
    </location>
</feature>
<name>A0A8T1X3R9_9STRA</name>
<comment type="caution">
    <text evidence="2">The sequence shown here is derived from an EMBL/GenBank/DDBJ whole genome shotgun (WGS) entry which is preliminary data.</text>
</comment>
<dbReference type="Proteomes" id="UP000693981">
    <property type="component" value="Unassembled WGS sequence"/>
</dbReference>
<feature type="region of interest" description="Disordered" evidence="1">
    <location>
        <begin position="441"/>
        <end position="507"/>
    </location>
</feature>
<organism evidence="2 3">
    <name type="scientific">Phytophthora boehmeriae</name>
    <dbReference type="NCBI Taxonomy" id="109152"/>
    <lineage>
        <taxon>Eukaryota</taxon>
        <taxon>Sar</taxon>
        <taxon>Stramenopiles</taxon>
        <taxon>Oomycota</taxon>
        <taxon>Peronosporomycetes</taxon>
        <taxon>Peronosporales</taxon>
        <taxon>Peronosporaceae</taxon>
        <taxon>Phytophthora</taxon>
    </lineage>
</organism>
<proteinExistence type="predicted"/>
<feature type="region of interest" description="Disordered" evidence="1">
    <location>
        <begin position="1"/>
        <end position="64"/>
    </location>
</feature>
<feature type="compositionally biased region" description="Acidic residues" evidence="1">
    <location>
        <begin position="33"/>
        <end position="45"/>
    </location>
</feature>
<dbReference type="OrthoDB" id="116474at2759"/>
<feature type="compositionally biased region" description="Polar residues" evidence="1">
    <location>
        <begin position="442"/>
        <end position="456"/>
    </location>
</feature>
<evidence type="ECO:0000313" key="3">
    <source>
        <dbReference type="Proteomes" id="UP000693981"/>
    </source>
</evidence>
<feature type="region of interest" description="Disordered" evidence="1">
    <location>
        <begin position="529"/>
        <end position="566"/>
    </location>
</feature>
<sequence length="1270" mass="140210">MAAPIEPSDEASDIEEARSISFEHSEGDRSVADVEEDLGESDVVEENPVPHTNEGEIPDATADEENQYDDEFASMSEGIIASEAIVSDPGEIVEDSEGAEMSDDNSVHDGSEYEDDFASMSENPVESAKESGMVSAEVDYEEQDVAKDSGANDVDDISEDEIVEDENSSQKFAEKFHSGEIATSTEELGAGHTREIVSPNEEPHYSEDVFESGHLEQHSAPSFEHNQSVSGVEGHSTSEEDSSTTKLLVAEVAKMQTLSKVAQQARKDDVDDKLARKKAKTEELLQAKELLFRHQKDVFRRDEEKRQVDHFAKMALGMDVESELRQAKAEISQLLAREFDALHQTYPMLKGSSSKTAAEVVPKLALPASEEPASAILTVLGKSSEKGSVDEYDDDYDVESFEDEQGGIRASIKASSFEVASKGGEIQELDESHKYVDDELENATSEVASEVPSHQSGDLLPSAVDEEEDYVDDEQDGKAIDEDYDGSEDYENDYENESFDDVQSSSAVLTEDRIAEVAEIGEESKADNAIVDDLVGKDEYQDDDEMYSDEGFDSASGSSAQEPSSTFALENKTIAASIEIIAPVAAEASTQEEELADAIESVTAQLEDERRVRPLDLVHSDYNTQGLAFENAADECRPLDTSVSVSLSRDEEEGLLTKSIEERKARLEVLRQKILDRKDEIILVQKQMRVERRKEQLAAEEKLLWDEMESVESFDYVETTYKVSLSSSIEFIGEQLHTSEQNADEKQQAAEVHSDEDEDDNETSSNRPAKREPSHDLTELSGLISESLTPAGGTLAQLADFSENAGGDDSDVSVEESVKDLSAELDAMDLGDIDETVDSQTYQTSANETQPTVERREEELADRVATLLLDDLLQALDNVFGVFAIRMLMKHRISIYTIAQILMIIHRDLDRSIDKASSLDASESYSMDYAVEDDRVSEQSHQMESPSSSVRADTSNGIPIERGINFASDTEHTQVSVVPAEGEIGENETSTDMESMIERVTDSMFATMFDTTMMSELRIWSHQHEAIQSPKREIVSTRATVVTGLTGTTGSRVGMVSSGIARELATQGQPKTRTPDIDLTQQVLDQINIVDGKLILPTFDTLEFETTQDAHALYDTIYELAQGCFDSLQQSAHDERNLDNSSMLAVIYRQVQAEIDELLEIRAQSEGELERQLRLLSDEPEITSSVLLSHNCLESNVSTMVAKVQTQLTRTTEALSTAQTPRYGVWPRTPTSRTKSTSVLSSLQAQQDEELQQRITSMILSDLLHDAGLP</sequence>
<feature type="compositionally biased region" description="Low complexity" evidence="1">
    <location>
        <begin position="554"/>
        <end position="565"/>
    </location>
</feature>
<feature type="compositionally biased region" description="Polar residues" evidence="1">
    <location>
        <begin position="939"/>
        <end position="955"/>
    </location>
</feature>
<feature type="region of interest" description="Disordered" evidence="1">
    <location>
        <begin position="95"/>
        <end position="135"/>
    </location>
</feature>
<gene>
    <name evidence="2" type="ORF">PHYBOEH_004073</name>
</gene>
<feature type="region of interest" description="Disordered" evidence="1">
    <location>
        <begin position="180"/>
        <end position="244"/>
    </location>
</feature>
<feature type="region of interest" description="Disordered" evidence="1">
    <location>
        <begin position="933"/>
        <end position="955"/>
    </location>
</feature>
<accession>A0A8T1X3R9</accession>
<feature type="compositionally biased region" description="Acidic residues" evidence="1">
    <location>
        <begin position="540"/>
        <end position="552"/>
    </location>
</feature>
<feature type="compositionally biased region" description="Acidic residues" evidence="1">
    <location>
        <begin position="464"/>
        <end position="475"/>
    </location>
</feature>
<reference evidence="2" key="1">
    <citation type="submission" date="2021-02" db="EMBL/GenBank/DDBJ databases">
        <authorList>
            <person name="Palmer J.M."/>
        </authorList>
    </citation>
    <scope>NUCLEOTIDE SEQUENCE</scope>
    <source>
        <strain evidence="2">SCRP23</strain>
    </source>
</reference>
<protein>
    <submittedName>
        <fullName evidence="2">Uncharacterized protein</fullName>
    </submittedName>
</protein>
<feature type="compositionally biased region" description="Basic and acidic residues" evidence="1">
    <location>
        <begin position="15"/>
        <end position="32"/>
    </location>
</feature>
<feature type="region of interest" description="Disordered" evidence="1">
    <location>
        <begin position="739"/>
        <end position="777"/>
    </location>
</feature>
<dbReference type="AlphaFoldDB" id="A0A8T1X3R9"/>
<keyword evidence="3" id="KW-1185">Reference proteome</keyword>